<evidence type="ECO:0000259" key="2">
    <source>
        <dbReference type="Pfam" id="PF00462"/>
    </source>
</evidence>
<feature type="domain" description="Glutaredoxin" evidence="2">
    <location>
        <begin position="118"/>
        <end position="192"/>
    </location>
</feature>
<feature type="compositionally biased region" description="Basic and acidic residues" evidence="1">
    <location>
        <begin position="1"/>
        <end position="10"/>
    </location>
</feature>
<dbReference type="OrthoDB" id="423313at2759"/>
<gene>
    <name evidence="4" type="ORF">HannXRQ_Chr01g0011561</name>
    <name evidence="3" type="ORF">HanXRQr2_Chr01g0017021</name>
</gene>
<reference evidence="3" key="3">
    <citation type="submission" date="2020-06" db="EMBL/GenBank/DDBJ databases">
        <title>Helianthus annuus Genome sequencing and assembly Release 2.</title>
        <authorList>
            <person name="Gouzy J."/>
            <person name="Langlade N."/>
            <person name="Munos S."/>
        </authorList>
    </citation>
    <scope>NUCLEOTIDE SEQUENCE</scope>
    <source>
        <tissue evidence="3">Leaves</tissue>
    </source>
</reference>
<organism evidence="4 5">
    <name type="scientific">Helianthus annuus</name>
    <name type="common">Common sunflower</name>
    <dbReference type="NCBI Taxonomy" id="4232"/>
    <lineage>
        <taxon>Eukaryota</taxon>
        <taxon>Viridiplantae</taxon>
        <taxon>Streptophyta</taxon>
        <taxon>Embryophyta</taxon>
        <taxon>Tracheophyta</taxon>
        <taxon>Spermatophyta</taxon>
        <taxon>Magnoliopsida</taxon>
        <taxon>eudicotyledons</taxon>
        <taxon>Gunneridae</taxon>
        <taxon>Pentapetalae</taxon>
        <taxon>asterids</taxon>
        <taxon>campanulids</taxon>
        <taxon>Asterales</taxon>
        <taxon>Asteraceae</taxon>
        <taxon>Asteroideae</taxon>
        <taxon>Heliantheae alliance</taxon>
        <taxon>Heliantheae</taxon>
        <taxon>Helianthus</taxon>
    </lineage>
</organism>
<feature type="compositionally biased region" description="Low complexity" evidence="1">
    <location>
        <begin position="11"/>
        <end position="20"/>
    </location>
</feature>
<feature type="compositionally biased region" description="Low complexity" evidence="1">
    <location>
        <begin position="52"/>
        <end position="72"/>
    </location>
</feature>
<evidence type="ECO:0000313" key="4">
    <source>
        <dbReference type="EMBL" id="OTG36802.1"/>
    </source>
</evidence>
<dbReference type="AlphaFoldDB" id="A0A251VP30"/>
<evidence type="ECO:0000313" key="5">
    <source>
        <dbReference type="Proteomes" id="UP000215914"/>
    </source>
</evidence>
<dbReference type="PROSITE" id="PS51354">
    <property type="entry name" value="GLUTAREDOXIN_2"/>
    <property type="match status" value="1"/>
</dbReference>
<dbReference type="InterPro" id="IPR036249">
    <property type="entry name" value="Thioredoxin-like_sf"/>
</dbReference>
<keyword evidence="5" id="KW-1185">Reference proteome</keyword>
<dbReference type="EMBL" id="MNCJ02000316">
    <property type="protein sequence ID" value="KAF5821694.1"/>
    <property type="molecule type" value="Genomic_DNA"/>
</dbReference>
<dbReference type="Gramene" id="mRNA:HanXRQr2_Chr01g0017021">
    <property type="protein sequence ID" value="CDS:HanXRQr2_Chr01g0017021.1"/>
    <property type="gene ID" value="HanXRQr2_Chr01g0017021"/>
</dbReference>
<name>A0A251VP30_HELAN</name>
<evidence type="ECO:0000313" key="3">
    <source>
        <dbReference type="EMBL" id="KAF5821694.1"/>
    </source>
</evidence>
<dbReference type="EMBL" id="CM007890">
    <property type="protein sequence ID" value="OTG36802.1"/>
    <property type="molecule type" value="Genomic_DNA"/>
</dbReference>
<dbReference type="InParanoid" id="A0A251VP30"/>
<dbReference type="PANTHER" id="PTHR45669">
    <property type="entry name" value="GLUTAREDOXIN DOMAIN-CONTAINING CYSTEINE-RICH PROTEIN CG12206-RELATED"/>
    <property type="match status" value="1"/>
</dbReference>
<accession>A0A251VP30</accession>
<feature type="region of interest" description="Disordered" evidence="1">
    <location>
        <begin position="1"/>
        <end position="35"/>
    </location>
</feature>
<dbReference type="SUPFAM" id="SSF52833">
    <property type="entry name" value="Thioredoxin-like"/>
    <property type="match status" value="1"/>
</dbReference>
<dbReference type="Pfam" id="PF00462">
    <property type="entry name" value="Glutaredoxin"/>
    <property type="match status" value="1"/>
</dbReference>
<reference evidence="4" key="2">
    <citation type="submission" date="2017-02" db="EMBL/GenBank/DDBJ databases">
        <title>Sunflower complete genome.</title>
        <authorList>
            <person name="Langlade N."/>
            <person name="Munos S."/>
        </authorList>
    </citation>
    <scope>NUCLEOTIDE SEQUENCE [LARGE SCALE GENOMIC DNA]</scope>
    <source>
        <tissue evidence="4">Leaves</tissue>
    </source>
</reference>
<dbReference type="OMA" id="CCIACNE"/>
<dbReference type="Gene3D" id="3.40.30.10">
    <property type="entry name" value="Glutaredoxin"/>
    <property type="match status" value="1"/>
</dbReference>
<dbReference type="PANTHER" id="PTHR45669:SF26">
    <property type="entry name" value="GLUTAREDOXIN DOMAIN-CONTAINING PROTEIN"/>
    <property type="match status" value="1"/>
</dbReference>
<dbReference type="STRING" id="4232.A0A251VP30"/>
<dbReference type="Proteomes" id="UP000215914">
    <property type="component" value="Chromosome 1"/>
</dbReference>
<feature type="region of interest" description="Disordered" evidence="1">
    <location>
        <begin position="51"/>
        <end position="77"/>
    </location>
</feature>
<dbReference type="InterPro" id="IPR002109">
    <property type="entry name" value="Glutaredoxin"/>
</dbReference>
<protein>
    <submittedName>
        <fullName evidence="3">Glutaredoxin, Thioredoxin-like superfamily</fullName>
    </submittedName>
    <submittedName>
        <fullName evidence="4">Putative thioredoxin-like fold protein</fullName>
    </submittedName>
</protein>
<sequence>MWSYRRKNDNDNNNDNNDYSPKSRRPPSSPNFKRRTFKDIETLTHDNDMIEQQQQQQTSSSTQNTSTNATTTRPTVFHRVHLANRFTRAFAAKPKPEPGSVKPKKLEKLVPGSDKRVVVYLTSLRAVRSTFEACRTVRSILHGFRVPIDERDLLMDSSFFDEIRKIMAQIGQGRSDDKRVSLPKVFIGGRYIGGADEIVELHEIGELKKFMSGLPAVAPGVCEICGGFRFTLCEECNGSHKCPLEDGGFTTCVECNENGLIRCTSCLS</sequence>
<evidence type="ECO:0000256" key="1">
    <source>
        <dbReference type="SAM" id="MobiDB-lite"/>
    </source>
</evidence>
<reference evidence="3 5" key="1">
    <citation type="journal article" date="2017" name="Nature">
        <title>The sunflower genome provides insights into oil metabolism, flowering and Asterid evolution.</title>
        <authorList>
            <person name="Badouin H."/>
            <person name="Gouzy J."/>
            <person name="Grassa C.J."/>
            <person name="Murat F."/>
            <person name="Staton S.E."/>
            <person name="Cottret L."/>
            <person name="Lelandais-Briere C."/>
            <person name="Owens G.L."/>
            <person name="Carrere S."/>
            <person name="Mayjonade B."/>
            <person name="Legrand L."/>
            <person name="Gill N."/>
            <person name="Kane N.C."/>
            <person name="Bowers J.E."/>
            <person name="Hubner S."/>
            <person name="Bellec A."/>
            <person name="Berard A."/>
            <person name="Berges H."/>
            <person name="Blanchet N."/>
            <person name="Boniface M.C."/>
            <person name="Brunel D."/>
            <person name="Catrice O."/>
            <person name="Chaidir N."/>
            <person name="Claudel C."/>
            <person name="Donnadieu C."/>
            <person name="Faraut T."/>
            <person name="Fievet G."/>
            <person name="Helmstetter N."/>
            <person name="King M."/>
            <person name="Knapp S.J."/>
            <person name="Lai Z."/>
            <person name="Le Paslier M.C."/>
            <person name="Lippi Y."/>
            <person name="Lorenzon L."/>
            <person name="Mandel J.R."/>
            <person name="Marage G."/>
            <person name="Marchand G."/>
            <person name="Marquand E."/>
            <person name="Bret-Mestries E."/>
            <person name="Morien E."/>
            <person name="Nambeesan S."/>
            <person name="Nguyen T."/>
            <person name="Pegot-Espagnet P."/>
            <person name="Pouilly N."/>
            <person name="Raftis F."/>
            <person name="Sallet E."/>
            <person name="Schiex T."/>
            <person name="Thomas J."/>
            <person name="Vandecasteele C."/>
            <person name="Vares D."/>
            <person name="Vear F."/>
            <person name="Vautrin S."/>
            <person name="Crespi M."/>
            <person name="Mangin B."/>
            <person name="Burke J.M."/>
            <person name="Salse J."/>
            <person name="Munos S."/>
            <person name="Vincourt P."/>
            <person name="Rieseberg L.H."/>
            <person name="Langlade N.B."/>
        </authorList>
    </citation>
    <scope>NUCLEOTIDE SEQUENCE [LARGE SCALE GENOMIC DNA]</scope>
    <source>
        <strain evidence="5">cv. SF193</strain>
        <tissue evidence="3">Leaves</tissue>
    </source>
</reference>
<proteinExistence type="predicted"/>
<dbReference type="CDD" id="cd03031">
    <property type="entry name" value="GRX_GRX_like"/>
    <property type="match status" value="1"/>
</dbReference>
<dbReference type="Pfam" id="PF23733">
    <property type="entry name" value="GRXCR1-2_C"/>
    <property type="match status" value="1"/>
</dbReference>